<dbReference type="EMBL" id="PDVW01000002">
    <property type="protein sequence ID" value="POY51672.1"/>
    <property type="molecule type" value="Genomic_DNA"/>
</dbReference>
<organism evidence="1">
    <name type="scientific">Pectobacterium versatile</name>
    <dbReference type="NCBI Taxonomy" id="2488639"/>
    <lineage>
        <taxon>Bacteria</taxon>
        <taxon>Pseudomonadati</taxon>
        <taxon>Pseudomonadota</taxon>
        <taxon>Gammaproteobacteria</taxon>
        <taxon>Enterobacterales</taxon>
        <taxon>Pectobacteriaceae</taxon>
        <taxon>Pectobacterium</taxon>
    </lineage>
</organism>
<dbReference type="RefSeq" id="WP_165791233.1">
    <property type="nucleotide sequence ID" value="NZ_CP065030.1"/>
</dbReference>
<evidence type="ECO:0000313" key="1">
    <source>
        <dbReference type="EMBL" id="POY51672.1"/>
    </source>
</evidence>
<accession>A0A855MIF0</accession>
<name>A0A855MIF0_9GAMM</name>
<reference evidence="1" key="1">
    <citation type="submission" date="2017-12" db="EMBL/GenBank/DDBJ databases">
        <title>First report on the novel genomospecies/subspecies of Pectobacterium carotovorum in Russia.</title>
        <authorList>
            <person name="Shirshikov F.V."/>
            <person name="Miroshnikov K."/>
            <person name="Toshakov S.V."/>
            <person name="Kabanova A.P."/>
            <person name="Barannik A.P."/>
            <person name="Shneider M."/>
            <person name="Ignatov A.N."/>
            <person name="Miroshnikov K.A."/>
        </authorList>
    </citation>
    <scope>NUCLEOTIDE SEQUENCE [LARGE SCALE GENOMIC DNA]</scope>
    <source>
        <strain evidence="1">F131</strain>
    </source>
</reference>
<dbReference type="AlphaFoldDB" id="A0A855MIF0"/>
<dbReference type="EMBL" id="CP065030">
    <property type="protein sequence ID" value="QPK14164.1"/>
    <property type="molecule type" value="Genomic_DNA"/>
</dbReference>
<gene>
    <name evidence="1" type="ORF">F131LOC_00548</name>
    <name evidence="2" type="ORF">F131LOC_012150</name>
</gene>
<protein>
    <submittedName>
        <fullName evidence="1">Uncharacterized protein</fullName>
    </submittedName>
</protein>
<dbReference type="Proteomes" id="UP000237284">
    <property type="component" value="Chromosome"/>
</dbReference>
<sequence length="47" mass="5655">MELIPDRGDEKRTRWQRVKTWLVSALEARANRYFLSPPRRVQSDKTP</sequence>
<evidence type="ECO:0000313" key="2">
    <source>
        <dbReference type="EMBL" id="QPK14164.1"/>
    </source>
</evidence>
<evidence type="ECO:0000313" key="3">
    <source>
        <dbReference type="Proteomes" id="UP000237284"/>
    </source>
</evidence>
<reference evidence="2 3" key="2">
    <citation type="submission" date="2020-11" db="EMBL/GenBank/DDBJ databases">
        <title>Complete genome sequence of Pectobacterium versatile F131.</title>
        <authorList>
            <person name="Shirshikov F.V."/>
            <person name="Miroshnikov K."/>
            <person name="Toshakov S.V."/>
            <person name="Kabanova A.P."/>
            <person name="Barannik A.P."/>
            <person name="Shneider M."/>
            <person name="Ignatov A.N."/>
            <person name="Miroshnikov K.A."/>
            <person name="Mikhailova Y.V."/>
            <person name="Shelenkov A."/>
            <person name="Yanushevich Y.G."/>
            <person name="Evseev P.V."/>
        </authorList>
    </citation>
    <scope>NUCLEOTIDE SEQUENCE [LARGE SCALE GENOMIC DNA]</scope>
    <source>
        <strain evidence="2 3">F131</strain>
    </source>
</reference>
<proteinExistence type="predicted"/>